<dbReference type="GO" id="GO:0016818">
    <property type="term" value="F:hydrolase activity, acting on acid anhydrides, in phosphorus-containing anhydrides"/>
    <property type="evidence" value="ECO:0007669"/>
    <property type="project" value="InterPro"/>
</dbReference>
<keyword evidence="7" id="KW-0347">Helicase</keyword>
<comment type="similarity">
    <text evidence="4">Belongs to the helicase family. DinG subfamily.</text>
</comment>
<dbReference type="PROSITE" id="PS51193">
    <property type="entry name" value="HELICASE_ATP_BIND_2"/>
    <property type="match status" value="1"/>
</dbReference>
<dbReference type="InterPro" id="IPR027417">
    <property type="entry name" value="P-loop_NTPase"/>
</dbReference>
<sequence>MNSSYNRRKFFSSTVNLSIQQVFSEQGPLAIALTGYKPRKAQIDMAQSISETIDSRGQCVVEAGTGTGKTFAYLAPALLSKHKCIISTGSKALQEQLFHRDLPVLQKALKAGKKVALLKGRSNYLCSYRLNEHVTNVPTDDPDVMHQLAMVAKFAAETHTGDLADCVGIEEDAKVLPYVNSTADNCLGKECPDFQECYIRKARIDATESDLVVINHHLFFADMAVKEQGFAELMPNSDCYIFDEAHQLPEIASDYFGESVSTKQLVGLINDIRLIYRSDIPDMLQLGKTLNKLETTVADLRIAFGNDGSRGDWREALSDKIMCDALHRVISDLDFLYQVLKLCLDRTDKIEHPFERVIKFKNQLERAFDVSQTGYSYWYETTRRFVTIHITPLDVSNKFKEIVTKTDASFVFTSATLSVDHSLEHFTASLGLKPTHESIVDSPFDYQNQALLCMPRYLPESRDDAMPHMLVRIAKQLINAAKGRTFLLFTSYRVMHLVYEGLNTATDYPIFMQGQSSKRIILEQFVRNGNAVLMGTASFWEGVDVRGDTLSCVLIDKLPFASPDDPLLQARMKDAEMLGKEPFDAVQLPQAVISLKQGVGRLIRDKSDKGVLVICDNRLVTRKYGETFLKSLPNMRRTRNLQAATQFLENIE</sequence>
<proteinExistence type="inferred from homology"/>
<reference evidence="8 9" key="1">
    <citation type="submission" date="2017-12" db="EMBL/GenBank/DDBJ databases">
        <authorList>
            <person name="Paulsen S."/>
            <person name="Gram L.K."/>
        </authorList>
    </citation>
    <scope>NUCLEOTIDE SEQUENCE [LARGE SCALE GENOMIC DNA]</scope>
    <source>
        <strain evidence="7 9">S2231</strain>
        <strain evidence="6 8">S2233</strain>
    </source>
</reference>
<evidence type="ECO:0000256" key="1">
    <source>
        <dbReference type="ARBA" id="ARBA00022741"/>
    </source>
</evidence>
<name>A0A5S3XLQ8_9GAMM</name>
<evidence type="ECO:0000259" key="5">
    <source>
        <dbReference type="PROSITE" id="PS51193"/>
    </source>
</evidence>
<keyword evidence="3" id="KW-0067">ATP-binding</keyword>
<dbReference type="GO" id="GO:0005524">
    <property type="term" value="F:ATP binding"/>
    <property type="evidence" value="ECO:0007669"/>
    <property type="project" value="UniProtKB-KW"/>
</dbReference>
<dbReference type="Proteomes" id="UP000307706">
    <property type="component" value="Unassembled WGS sequence"/>
</dbReference>
<reference evidence="9" key="2">
    <citation type="submission" date="2019-06" db="EMBL/GenBank/DDBJ databases">
        <title>Co-occurence of chitin degradation, pigmentation and bioactivity in marine Pseudoalteromonas.</title>
        <authorList>
            <person name="Sonnenschein E.C."/>
            <person name="Bech P.K."/>
        </authorList>
    </citation>
    <scope>NUCLEOTIDE SEQUENCE [LARGE SCALE GENOMIC DNA]</scope>
    <source>
        <strain evidence="9">S2231</strain>
    </source>
</reference>
<organism evidence="7 9">
    <name type="scientific">Pseudoalteromonas citrea</name>
    <dbReference type="NCBI Taxonomy" id="43655"/>
    <lineage>
        <taxon>Bacteria</taxon>
        <taxon>Pseudomonadati</taxon>
        <taxon>Pseudomonadota</taxon>
        <taxon>Gammaproteobacteria</taxon>
        <taxon>Alteromonadales</taxon>
        <taxon>Pseudoalteromonadaceae</taxon>
        <taxon>Pseudoalteromonas</taxon>
    </lineage>
</organism>
<dbReference type="EMBL" id="PNCL01000082">
    <property type="protein sequence ID" value="TMP56620.1"/>
    <property type="molecule type" value="Genomic_DNA"/>
</dbReference>
<keyword evidence="8" id="KW-1185">Reference proteome</keyword>
<dbReference type="EMBL" id="PNCK01000037">
    <property type="protein sequence ID" value="TMP42771.1"/>
    <property type="molecule type" value="Genomic_DNA"/>
</dbReference>
<dbReference type="FunFam" id="3.40.50.300:FF:000466">
    <property type="entry name" value="ATP-dependent DNA helicase"/>
    <property type="match status" value="1"/>
</dbReference>
<reference evidence="7" key="3">
    <citation type="submission" date="2019-09" db="EMBL/GenBank/DDBJ databases">
        <title>Co-occurence of chitin degradation, pigmentation and bioactivity in marine Pseudoalteromonas.</title>
        <authorList>
            <person name="Sonnenschein E.C."/>
            <person name="Bech P.K."/>
        </authorList>
    </citation>
    <scope>NUCLEOTIDE SEQUENCE</scope>
    <source>
        <strain evidence="7">S2231</strain>
        <strain evidence="6 8">S2233</strain>
    </source>
</reference>
<dbReference type="InterPro" id="IPR014013">
    <property type="entry name" value="Helic_SF1/SF2_ATP-bd_DinG/Rad3"/>
</dbReference>
<dbReference type="Pfam" id="PF00270">
    <property type="entry name" value="DEAD"/>
    <property type="match status" value="1"/>
</dbReference>
<dbReference type="GO" id="GO:0003676">
    <property type="term" value="F:nucleic acid binding"/>
    <property type="evidence" value="ECO:0007669"/>
    <property type="project" value="InterPro"/>
</dbReference>
<evidence type="ECO:0000313" key="6">
    <source>
        <dbReference type="EMBL" id="TMP42771.1"/>
    </source>
</evidence>
<dbReference type="InterPro" id="IPR006555">
    <property type="entry name" value="ATP-dep_Helicase_C"/>
</dbReference>
<protein>
    <submittedName>
        <fullName evidence="7">ATP-dependent helicase</fullName>
    </submittedName>
</protein>
<evidence type="ECO:0000313" key="8">
    <source>
        <dbReference type="Proteomes" id="UP000305730"/>
    </source>
</evidence>
<evidence type="ECO:0000313" key="9">
    <source>
        <dbReference type="Proteomes" id="UP000307706"/>
    </source>
</evidence>
<dbReference type="PANTHER" id="PTHR11472:SF34">
    <property type="entry name" value="REGULATOR OF TELOMERE ELONGATION HELICASE 1"/>
    <property type="match status" value="1"/>
</dbReference>
<dbReference type="GO" id="GO:0006281">
    <property type="term" value="P:DNA repair"/>
    <property type="evidence" value="ECO:0007669"/>
    <property type="project" value="TreeGrafter"/>
</dbReference>
<dbReference type="Gene3D" id="3.40.50.300">
    <property type="entry name" value="P-loop containing nucleotide triphosphate hydrolases"/>
    <property type="match status" value="2"/>
</dbReference>
<dbReference type="PANTHER" id="PTHR11472">
    <property type="entry name" value="DNA REPAIR DEAD HELICASE RAD3/XP-D SUBFAMILY MEMBER"/>
    <property type="match status" value="1"/>
</dbReference>
<evidence type="ECO:0000256" key="3">
    <source>
        <dbReference type="ARBA" id="ARBA00022840"/>
    </source>
</evidence>
<keyword evidence="1" id="KW-0547">Nucleotide-binding</keyword>
<dbReference type="InterPro" id="IPR045028">
    <property type="entry name" value="DinG/Rad3-like"/>
</dbReference>
<gene>
    <name evidence="7" type="ORF">CWB96_14880</name>
    <name evidence="6" type="ORF">CWB97_10970</name>
</gene>
<dbReference type="Proteomes" id="UP000305730">
    <property type="component" value="Unassembled WGS sequence"/>
</dbReference>
<evidence type="ECO:0000256" key="2">
    <source>
        <dbReference type="ARBA" id="ARBA00022801"/>
    </source>
</evidence>
<evidence type="ECO:0000256" key="4">
    <source>
        <dbReference type="ARBA" id="ARBA00038058"/>
    </source>
</evidence>
<dbReference type="SMART" id="SM00491">
    <property type="entry name" value="HELICc2"/>
    <property type="match status" value="1"/>
</dbReference>
<dbReference type="SUPFAM" id="SSF52540">
    <property type="entry name" value="P-loop containing nucleoside triphosphate hydrolases"/>
    <property type="match status" value="2"/>
</dbReference>
<comment type="caution">
    <text evidence="7">The sequence shown here is derived from an EMBL/GenBank/DDBJ whole genome shotgun (WGS) entry which is preliminary data.</text>
</comment>
<dbReference type="GO" id="GO:0003678">
    <property type="term" value="F:DNA helicase activity"/>
    <property type="evidence" value="ECO:0007669"/>
    <property type="project" value="TreeGrafter"/>
</dbReference>
<dbReference type="AlphaFoldDB" id="A0A5S3XLQ8"/>
<dbReference type="InterPro" id="IPR011545">
    <property type="entry name" value="DEAD/DEAH_box_helicase_dom"/>
</dbReference>
<dbReference type="Pfam" id="PF13307">
    <property type="entry name" value="Helicase_C_2"/>
    <property type="match status" value="1"/>
</dbReference>
<feature type="domain" description="Helicase ATP-binding" evidence="5">
    <location>
        <begin position="28"/>
        <end position="290"/>
    </location>
</feature>
<accession>A0A5S3XLQ8</accession>
<keyword evidence="2" id="KW-0378">Hydrolase</keyword>
<evidence type="ECO:0000313" key="7">
    <source>
        <dbReference type="EMBL" id="TMP56620.1"/>
    </source>
</evidence>
<dbReference type="OrthoDB" id="9805194at2"/>